<reference evidence="2 3" key="1">
    <citation type="submission" date="2024-06" db="EMBL/GenBank/DDBJ databases">
        <title>The Natural Products Discovery Center: Release of the First 8490 Sequenced Strains for Exploring Actinobacteria Biosynthetic Diversity.</title>
        <authorList>
            <person name="Kalkreuter E."/>
            <person name="Kautsar S.A."/>
            <person name="Yang D."/>
            <person name="Bader C.D."/>
            <person name="Teijaro C.N."/>
            <person name="Fluegel L."/>
            <person name="Davis C.M."/>
            <person name="Simpson J.R."/>
            <person name="Lauterbach L."/>
            <person name="Steele A.D."/>
            <person name="Gui C."/>
            <person name="Meng S."/>
            <person name="Li G."/>
            <person name="Viehrig K."/>
            <person name="Ye F."/>
            <person name="Su P."/>
            <person name="Kiefer A.F."/>
            <person name="Nichols A."/>
            <person name="Cepeda A.J."/>
            <person name="Yan W."/>
            <person name="Fan B."/>
            <person name="Jiang Y."/>
            <person name="Adhikari A."/>
            <person name="Zheng C.-J."/>
            <person name="Schuster L."/>
            <person name="Cowan T.M."/>
            <person name="Smanski M.J."/>
            <person name="Chevrette M.G."/>
            <person name="De Carvalho L.P.S."/>
            <person name="Shen B."/>
        </authorList>
    </citation>
    <scope>NUCLEOTIDE SEQUENCE [LARGE SCALE GENOMIC DNA]</scope>
    <source>
        <strain evidence="2 3">NPDC052347</strain>
    </source>
</reference>
<comment type="caution">
    <text evidence="2">The sequence shown here is derived from an EMBL/GenBank/DDBJ whole genome shotgun (WGS) entry which is preliminary data.</text>
</comment>
<dbReference type="EMBL" id="JBFAUK010000012">
    <property type="protein sequence ID" value="MEV5508119.1"/>
    <property type="molecule type" value="Genomic_DNA"/>
</dbReference>
<dbReference type="PANTHER" id="PTHR33164:SF94">
    <property type="entry name" value="TRANSCRIPTIONAL REGULATORY PROTEIN-RELATED"/>
    <property type="match status" value="1"/>
</dbReference>
<name>A0ABV3JZ12_STRON</name>
<proteinExistence type="predicted"/>
<gene>
    <name evidence="2" type="ORF">AB0L16_16810</name>
</gene>
<dbReference type="SUPFAM" id="SSF46785">
    <property type="entry name" value="Winged helix' DNA-binding domain"/>
    <property type="match status" value="1"/>
</dbReference>
<dbReference type="Proteomes" id="UP001552594">
    <property type="component" value="Unassembled WGS sequence"/>
</dbReference>
<dbReference type="InterPro" id="IPR039422">
    <property type="entry name" value="MarR/SlyA-like"/>
</dbReference>
<dbReference type="RefSeq" id="WP_109280519.1">
    <property type="nucleotide sequence ID" value="NZ_JBFAUK010000012.1"/>
</dbReference>
<dbReference type="PANTHER" id="PTHR33164">
    <property type="entry name" value="TRANSCRIPTIONAL REGULATOR, MARR FAMILY"/>
    <property type="match status" value="1"/>
</dbReference>
<dbReference type="Pfam" id="PF01047">
    <property type="entry name" value="MarR"/>
    <property type="match status" value="1"/>
</dbReference>
<dbReference type="PROSITE" id="PS50995">
    <property type="entry name" value="HTH_MARR_2"/>
    <property type="match status" value="1"/>
</dbReference>
<evidence type="ECO:0000313" key="3">
    <source>
        <dbReference type="Proteomes" id="UP001552594"/>
    </source>
</evidence>
<organism evidence="2 3">
    <name type="scientific">Streptomyces orinoci</name>
    <name type="common">Streptoverticillium orinoci</name>
    <dbReference type="NCBI Taxonomy" id="67339"/>
    <lineage>
        <taxon>Bacteria</taxon>
        <taxon>Bacillati</taxon>
        <taxon>Actinomycetota</taxon>
        <taxon>Actinomycetes</taxon>
        <taxon>Kitasatosporales</taxon>
        <taxon>Streptomycetaceae</taxon>
        <taxon>Streptomyces</taxon>
    </lineage>
</organism>
<dbReference type="InterPro" id="IPR036388">
    <property type="entry name" value="WH-like_DNA-bd_sf"/>
</dbReference>
<dbReference type="InterPro" id="IPR000835">
    <property type="entry name" value="HTH_MarR-typ"/>
</dbReference>
<dbReference type="Gene3D" id="1.10.10.10">
    <property type="entry name" value="Winged helix-like DNA-binding domain superfamily/Winged helix DNA-binding domain"/>
    <property type="match status" value="1"/>
</dbReference>
<sequence>MADEQPLGAEAEEITLAVMAVSRLLVGLSARALAGIDENLTLPQLRTLVVLADSGPVKLVALAGMLDVNPSTAMRMVDRLEAAGLAGREVNPANRREVTVRLTERGSALVAEVLARRRAGVTALVSALAPGERAGLLPGLRALAAAADALGLTDRSARWPPTGEAGDRLPFG</sequence>
<evidence type="ECO:0000313" key="2">
    <source>
        <dbReference type="EMBL" id="MEV5508119.1"/>
    </source>
</evidence>
<evidence type="ECO:0000259" key="1">
    <source>
        <dbReference type="PROSITE" id="PS50995"/>
    </source>
</evidence>
<accession>A0ABV3JZ12</accession>
<dbReference type="InterPro" id="IPR036390">
    <property type="entry name" value="WH_DNA-bd_sf"/>
</dbReference>
<feature type="domain" description="HTH marR-type" evidence="1">
    <location>
        <begin position="11"/>
        <end position="145"/>
    </location>
</feature>
<protein>
    <submittedName>
        <fullName evidence="2">MarR family transcriptional regulator</fullName>
    </submittedName>
</protein>
<keyword evidence="3" id="KW-1185">Reference proteome</keyword>
<dbReference type="SMART" id="SM00347">
    <property type="entry name" value="HTH_MARR"/>
    <property type="match status" value="1"/>
</dbReference>